<evidence type="ECO:0000313" key="3">
    <source>
        <dbReference type="Proteomes" id="UP000332933"/>
    </source>
</evidence>
<sequence length="300" mass="32591">MSTWTENSNLVARFRELYELNASKATVNVPATPPLDVTSRLTTFGLAWADLHPFAQQAVLWDMGLVAQDNSSRINQVLTVCGSDNKTGIGMDSIAVSLNAFASTHPDETVRLCQRSGDVEYARQESSAGPNLAKVTKCAWIRVDNMTTCKKSMWTQDSSWPLSVPDPHLRYHLYDDTKSRWEMASIQNRPRDEWEVPWGGCPSPTNPGYLTIPCVIFNNTVNATGFCKPAPTSLMDQWLQDIKKKNVTIRGTTPKPTMPPSVAVTANGGSAAVAATSEARQIVAGALIAASLMTVAAFAG</sequence>
<name>A0A485KZB1_9STRA</name>
<gene>
    <name evidence="2" type="primary">Aste57867_13239</name>
    <name evidence="1" type="ORF">As57867_013190</name>
    <name evidence="2" type="ORF">ASTE57867_13239</name>
</gene>
<dbReference type="Proteomes" id="UP000332933">
    <property type="component" value="Unassembled WGS sequence"/>
</dbReference>
<evidence type="ECO:0000313" key="1">
    <source>
        <dbReference type="EMBL" id="KAF0695967.1"/>
    </source>
</evidence>
<dbReference type="OrthoDB" id="122279at2759"/>
<reference evidence="2 3" key="1">
    <citation type="submission" date="2019-03" db="EMBL/GenBank/DDBJ databases">
        <authorList>
            <person name="Gaulin E."/>
            <person name="Dumas B."/>
        </authorList>
    </citation>
    <scope>NUCLEOTIDE SEQUENCE [LARGE SCALE GENOMIC DNA]</scope>
    <source>
        <strain evidence="2">CBS 568.67</strain>
    </source>
</reference>
<dbReference type="EMBL" id="VJMH01005440">
    <property type="protein sequence ID" value="KAF0695967.1"/>
    <property type="molecule type" value="Genomic_DNA"/>
</dbReference>
<protein>
    <submittedName>
        <fullName evidence="2">Aste57867_13239 protein</fullName>
    </submittedName>
</protein>
<dbReference type="EMBL" id="CAADRA010005461">
    <property type="protein sequence ID" value="VFT90079.1"/>
    <property type="molecule type" value="Genomic_DNA"/>
</dbReference>
<proteinExistence type="predicted"/>
<accession>A0A485KZB1</accession>
<reference evidence="1" key="2">
    <citation type="submission" date="2019-06" db="EMBL/GenBank/DDBJ databases">
        <title>Genomics analysis of Aphanomyces spp. identifies a new class of oomycete effector associated with host adaptation.</title>
        <authorList>
            <person name="Gaulin E."/>
        </authorList>
    </citation>
    <scope>NUCLEOTIDE SEQUENCE</scope>
    <source>
        <strain evidence="1">CBS 578.67</strain>
    </source>
</reference>
<evidence type="ECO:0000313" key="2">
    <source>
        <dbReference type="EMBL" id="VFT90079.1"/>
    </source>
</evidence>
<organism evidence="2 3">
    <name type="scientific">Aphanomyces stellatus</name>
    <dbReference type="NCBI Taxonomy" id="120398"/>
    <lineage>
        <taxon>Eukaryota</taxon>
        <taxon>Sar</taxon>
        <taxon>Stramenopiles</taxon>
        <taxon>Oomycota</taxon>
        <taxon>Saprolegniomycetes</taxon>
        <taxon>Saprolegniales</taxon>
        <taxon>Verrucalvaceae</taxon>
        <taxon>Aphanomyces</taxon>
    </lineage>
</organism>
<dbReference type="AlphaFoldDB" id="A0A485KZB1"/>
<keyword evidence="3" id="KW-1185">Reference proteome</keyword>